<dbReference type="PANTHER" id="PTHR21581">
    <property type="entry name" value="D-ALANYL-D-ALANINE CARBOXYPEPTIDASE"/>
    <property type="match status" value="1"/>
</dbReference>
<comment type="pathway">
    <text evidence="2">Cell wall biogenesis; peptidoglycan biosynthesis.</text>
</comment>
<dbReference type="PANTHER" id="PTHR21581:SF6">
    <property type="entry name" value="TRAFFICKING PROTEIN PARTICLE COMPLEX SUBUNIT 12"/>
    <property type="match status" value="1"/>
</dbReference>
<evidence type="ECO:0000256" key="12">
    <source>
        <dbReference type="ARBA" id="ARBA00034000"/>
    </source>
</evidence>
<dbReference type="EMBL" id="JBHRYR010000002">
    <property type="protein sequence ID" value="MFC3852426.1"/>
    <property type="molecule type" value="Genomic_DNA"/>
</dbReference>
<feature type="signal peptide" evidence="14">
    <location>
        <begin position="1"/>
        <end position="22"/>
    </location>
</feature>
<dbReference type="RefSeq" id="WP_380694543.1">
    <property type="nucleotide sequence ID" value="NZ_JBHRYR010000002.1"/>
</dbReference>
<dbReference type="Gene3D" id="2.60.410.10">
    <property type="entry name" value="D-Ala-D-Ala carboxypeptidase, C-terminal domain"/>
    <property type="match status" value="1"/>
</dbReference>
<evidence type="ECO:0000256" key="10">
    <source>
        <dbReference type="ARBA" id="ARBA00022984"/>
    </source>
</evidence>
<evidence type="ECO:0000256" key="2">
    <source>
        <dbReference type="ARBA" id="ARBA00004752"/>
    </source>
</evidence>
<reference evidence="17" key="1">
    <citation type="journal article" date="2019" name="Int. J. Syst. Evol. Microbiol.">
        <title>The Global Catalogue of Microorganisms (GCM) 10K type strain sequencing project: providing services to taxonomists for standard genome sequencing and annotation.</title>
        <authorList>
            <consortium name="The Broad Institute Genomics Platform"/>
            <consortium name="The Broad Institute Genome Sequencing Center for Infectious Disease"/>
            <person name="Wu L."/>
            <person name="Ma J."/>
        </authorList>
    </citation>
    <scope>NUCLEOTIDE SEQUENCE [LARGE SCALE GENOMIC DNA]</scope>
    <source>
        <strain evidence="17">IBRC 10765</strain>
    </source>
</reference>
<name>A0ABV7ZWA5_9GAMM</name>
<evidence type="ECO:0000256" key="6">
    <source>
        <dbReference type="ARBA" id="ARBA00022670"/>
    </source>
</evidence>
<accession>A0ABV7ZWA5</accession>
<comment type="similarity">
    <text evidence="3 13">Belongs to the peptidase S11 family.</text>
</comment>
<comment type="function">
    <text evidence="1">Removes C-terminal D-alanyl residues from sugar-peptide cell wall precursors.</text>
</comment>
<dbReference type="EC" id="3.4.16.4" evidence="4"/>
<keyword evidence="5 16" id="KW-0121">Carboxypeptidase</keyword>
<dbReference type="InterPro" id="IPR015956">
    <property type="entry name" value="Peniciliin-bd_prot_C_sf"/>
</dbReference>
<comment type="caution">
    <text evidence="16">The sequence shown here is derived from an EMBL/GenBank/DDBJ whole genome shotgun (WGS) entry which is preliminary data.</text>
</comment>
<feature type="domain" description="Peptidase S11 D-Ala-D-Ala carboxypeptidase A C-terminal" evidence="15">
    <location>
        <begin position="276"/>
        <end position="366"/>
    </location>
</feature>
<dbReference type="GO" id="GO:0004180">
    <property type="term" value="F:carboxypeptidase activity"/>
    <property type="evidence" value="ECO:0007669"/>
    <property type="project" value="UniProtKB-KW"/>
</dbReference>
<comment type="catalytic activity">
    <reaction evidence="12">
        <text>Preferential cleavage: (Ac)2-L-Lys-D-Ala-|-D-Ala. Also transpeptidation of peptidyl-alanyl moieties that are N-acyl substituents of D-alanine.</text>
        <dbReference type="EC" id="3.4.16.4"/>
    </reaction>
</comment>
<evidence type="ECO:0000256" key="7">
    <source>
        <dbReference type="ARBA" id="ARBA00022729"/>
    </source>
</evidence>
<dbReference type="Proteomes" id="UP001595617">
    <property type="component" value="Unassembled WGS sequence"/>
</dbReference>
<dbReference type="InterPro" id="IPR012907">
    <property type="entry name" value="Peptidase_S11_C"/>
</dbReference>
<evidence type="ECO:0000256" key="8">
    <source>
        <dbReference type="ARBA" id="ARBA00022801"/>
    </source>
</evidence>
<evidence type="ECO:0000256" key="5">
    <source>
        <dbReference type="ARBA" id="ARBA00022645"/>
    </source>
</evidence>
<evidence type="ECO:0000259" key="15">
    <source>
        <dbReference type="SMART" id="SM00936"/>
    </source>
</evidence>
<sequence length="386" mass="42251">MMKQIFSALLVLCLSGAGFVHAQTSPLIVPAPPMVAASSYIMIDAFSGRVLVEHNADERLPPASLTKMMTAYIAETELAAGRLQLTDQVRISEKAWRTGGSKTFVLVDTDVAVEDLMRGIVIQSGNDASIALAEHLAGSEDNFATVMNQYAQRMGLSNTNFVNATGLPANNHYSTARDMAILATHKALDHPQYYQWYSEREFTFSGITQPNRNTLLWQNPSVDGLKTGHTEEAGYCLVASAVEEGMRLITVVMGTSSNAARIQETQKLLSYGFRYFESSKVQDAATSLHAGRIWGGEVDEVALGIAEDLYVTVPKGSANSVRTVLEVDSQLEAPVRTGQVLGELRVLQGEEVLAVRELIALQDVERGGFFKRIWDYITLFFIGIFS</sequence>
<dbReference type="SUPFAM" id="SSF56601">
    <property type="entry name" value="beta-lactamase/transpeptidase-like"/>
    <property type="match status" value="1"/>
</dbReference>
<evidence type="ECO:0000256" key="3">
    <source>
        <dbReference type="ARBA" id="ARBA00007164"/>
    </source>
</evidence>
<evidence type="ECO:0000256" key="4">
    <source>
        <dbReference type="ARBA" id="ARBA00012448"/>
    </source>
</evidence>
<dbReference type="InterPro" id="IPR012338">
    <property type="entry name" value="Beta-lactam/transpept-like"/>
</dbReference>
<dbReference type="SMART" id="SM00936">
    <property type="entry name" value="PBP5_C"/>
    <property type="match status" value="1"/>
</dbReference>
<dbReference type="Pfam" id="PF07943">
    <property type="entry name" value="PBP5_C"/>
    <property type="match status" value="1"/>
</dbReference>
<dbReference type="InterPro" id="IPR018044">
    <property type="entry name" value="Peptidase_S11"/>
</dbReference>
<organism evidence="16 17">
    <name type="scientific">Saccharospirillum mangrovi</name>
    <dbReference type="NCBI Taxonomy" id="2161747"/>
    <lineage>
        <taxon>Bacteria</taxon>
        <taxon>Pseudomonadati</taxon>
        <taxon>Pseudomonadota</taxon>
        <taxon>Gammaproteobacteria</taxon>
        <taxon>Oceanospirillales</taxon>
        <taxon>Saccharospirillaceae</taxon>
        <taxon>Saccharospirillum</taxon>
    </lineage>
</organism>
<keyword evidence="8 16" id="KW-0378">Hydrolase</keyword>
<proteinExistence type="inferred from homology"/>
<dbReference type="PRINTS" id="PR00725">
    <property type="entry name" value="DADACBPTASE1"/>
</dbReference>
<evidence type="ECO:0000256" key="14">
    <source>
        <dbReference type="SAM" id="SignalP"/>
    </source>
</evidence>
<keyword evidence="11" id="KW-0961">Cell wall biogenesis/degradation</keyword>
<evidence type="ECO:0000256" key="11">
    <source>
        <dbReference type="ARBA" id="ARBA00023316"/>
    </source>
</evidence>
<dbReference type="SUPFAM" id="SSF69189">
    <property type="entry name" value="Penicillin-binding protein associated domain"/>
    <property type="match status" value="1"/>
</dbReference>
<feature type="chain" id="PRO_5047420783" description="serine-type D-Ala-D-Ala carboxypeptidase" evidence="14">
    <location>
        <begin position="23"/>
        <end position="386"/>
    </location>
</feature>
<protein>
    <recommendedName>
        <fullName evidence="4">serine-type D-Ala-D-Ala carboxypeptidase</fullName>
        <ecNumber evidence="4">3.4.16.4</ecNumber>
    </recommendedName>
</protein>
<keyword evidence="6" id="KW-0645">Protease</keyword>
<keyword evidence="7 14" id="KW-0732">Signal</keyword>
<dbReference type="InterPro" id="IPR037167">
    <property type="entry name" value="Peptidase_S11_C_sf"/>
</dbReference>
<evidence type="ECO:0000256" key="1">
    <source>
        <dbReference type="ARBA" id="ARBA00003217"/>
    </source>
</evidence>
<evidence type="ECO:0000256" key="9">
    <source>
        <dbReference type="ARBA" id="ARBA00022960"/>
    </source>
</evidence>
<keyword evidence="9" id="KW-0133">Cell shape</keyword>
<evidence type="ECO:0000313" key="16">
    <source>
        <dbReference type="EMBL" id="MFC3852426.1"/>
    </source>
</evidence>
<dbReference type="InterPro" id="IPR001967">
    <property type="entry name" value="Peptidase_S11_N"/>
</dbReference>
<keyword evidence="10" id="KW-0573">Peptidoglycan synthesis</keyword>
<keyword evidence="17" id="KW-1185">Reference proteome</keyword>
<gene>
    <name evidence="16" type="ORF">ACFOOG_06225</name>
</gene>
<evidence type="ECO:0000256" key="13">
    <source>
        <dbReference type="RuleBase" id="RU004016"/>
    </source>
</evidence>
<dbReference type="Pfam" id="PF00768">
    <property type="entry name" value="Peptidase_S11"/>
    <property type="match status" value="1"/>
</dbReference>
<dbReference type="Gene3D" id="3.40.710.10">
    <property type="entry name" value="DD-peptidase/beta-lactamase superfamily"/>
    <property type="match status" value="1"/>
</dbReference>
<evidence type="ECO:0000313" key="17">
    <source>
        <dbReference type="Proteomes" id="UP001595617"/>
    </source>
</evidence>